<dbReference type="OrthoDB" id="7187254at2"/>
<keyword evidence="3" id="KW-1185">Reference proteome</keyword>
<organism evidence="2 3">
    <name type="scientific">Paroceanicella profunda</name>
    <dbReference type="NCBI Taxonomy" id="2579971"/>
    <lineage>
        <taxon>Bacteria</taxon>
        <taxon>Pseudomonadati</taxon>
        <taxon>Pseudomonadota</taxon>
        <taxon>Alphaproteobacteria</taxon>
        <taxon>Rhodobacterales</taxon>
        <taxon>Paracoccaceae</taxon>
        <taxon>Paroceanicella</taxon>
    </lineage>
</organism>
<evidence type="ECO:0000313" key="3">
    <source>
        <dbReference type="Proteomes" id="UP000305888"/>
    </source>
</evidence>
<keyword evidence="1" id="KW-0812">Transmembrane</keyword>
<dbReference type="RefSeq" id="WP_138576124.1">
    <property type="nucleotide sequence ID" value="NZ_CP040820.1"/>
</dbReference>
<evidence type="ECO:0000256" key="1">
    <source>
        <dbReference type="SAM" id="Phobius"/>
    </source>
</evidence>
<gene>
    <name evidence="2" type="ORF">FDP22_20950</name>
</gene>
<geneLocation type="plasmid" evidence="3">
    <name>pd4m1b</name>
</geneLocation>
<protein>
    <submittedName>
        <fullName evidence="2">Anti-sigma factor</fullName>
    </submittedName>
</protein>
<dbReference type="AlphaFoldDB" id="A0A5B8G2N3"/>
<keyword evidence="2" id="KW-0614">Plasmid</keyword>
<evidence type="ECO:0000313" key="2">
    <source>
        <dbReference type="EMBL" id="QDL94344.1"/>
    </source>
</evidence>
<keyword evidence="1" id="KW-0472">Membrane</keyword>
<dbReference type="Proteomes" id="UP000305888">
    <property type="component" value="Plasmid pD4M1B"/>
</dbReference>
<sequence length="258" mass="27731">MTRHPICDDDLHGYVDGALTPERAAEVEAWLAVHPHEAARVADYADQARALRAALDPVAEQPVPAQLHLGRLIEARGRRRGQWRQAAAAVLLLGLGGAGGWLSHAQMPQGPLTGIAALASESAQSYGVYATDALRPVELTAAQGPVLADWAERRLGRPMRIPDLAASGWRFMGGRVVATAHGPAMMLMYDDDAGTRLVMQVRRMAGQQDPRMSGFEDAGVNGYTWSAHGMGYALAGGLPPQRLHPLADDIRRQLDTEA</sequence>
<accession>A0A5B8G2N3</accession>
<dbReference type="KEGG" id="ppru:FDP22_20950"/>
<reference evidence="2 3" key="1">
    <citation type="submission" date="2019-06" db="EMBL/GenBank/DDBJ databases">
        <title>Genome sequence of Rhodobacteraceae bacterium D4M1.</title>
        <authorList>
            <person name="Cao J."/>
        </authorList>
    </citation>
    <scope>NUCLEOTIDE SEQUENCE [LARGE SCALE GENOMIC DNA]</scope>
    <source>
        <strain evidence="2 3">D4M1</strain>
        <plasmid evidence="3">pd4m1b</plasmid>
    </source>
</reference>
<dbReference type="EMBL" id="CP040820">
    <property type="protein sequence ID" value="QDL94344.1"/>
    <property type="molecule type" value="Genomic_DNA"/>
</dbReference>
<feature type="transmembrane region" description="Helical" evidence="1">
    <location>
        <begin position="86"/>
        <end position="103"/>
    </location>
</feature>
<proteinExistence type="predicted"/>
<name>A0A5B8G2N3_9RHOB</name>
<keyword evidence="1" id="KW-1133">Transmembrane helix</keyword>